<evidence type="ECO:0000256" key="2">
    <source>
        <dbReference type="ARBA" id="ARBA00022448"/>
    </source>
</evidence>
<keyword evidence="4 9" id="KW-0812">Transmembrane</keyword>
<dbReference type="Proteomes" id="UP000637578">
    <property type="component" value="Unassembled WGS sequence"/>
</dbReference>
<reference evidence="11" key="2">
    <citation type="submission" date="2020-09" db="EMBL/GenBank/DDBJ databases">
        <authorList>
            <person name="Sun Q."/>
            <person name="Zhou Y."/>
        </authorList>
    </citation>
    <scope>NUCLEOTIDE SEQUENCE</scope>
    <source>
        <strain evidence="11">CGMCC 4.5737</strain>
    </source>
</reference>
<sequence length="95" mass="9985">MLSGGLSLWHWLVVAGVFVLLFGAKKLPDSARALGRSMRILRSELGADRAETEPTTPPAPPQVSGGDVGRDGSRATYDGRQQTRTPDPGEGAGRG</sequence>
<evidence type="ECO:0000256" key="5">
    <source>
        <dbReference type="ARBA" id="ARBA00022927"/>
    </source>
</evidence>
<evidence type="ECO:0000256" key="6">
    <source>
        <dbReference type="ARBA" id="ARBA00022989"/>
    </source>
</evidence>
<proteinExistence type="inferred from homology"/>
<evidence type="ECO:0000256" key="8">
    <source>
        <dbReference type="ARBA" id="ARBA00023136"/>
    </source>
</evidence>
<evidence type="ECO:0000256" key="1">
    <source>
        <dbReference type="ARBA" id="ARBA00004162"/>
    </source>
</evidence>
<dbReference type="EMBL" id="BMMK01000002">
    <property type="protein sequence ID" value="GGM39691.1"/>
    <property type="molecule type" value="Genomic_DNA"/>
</dbReference>
<name>A0A8J3CAL3_9PSEU</name>
<protein>
    <recommendedName>
        <fullName evidence="9">Sec-independent protein translocase protein TatA</fullName>
    </recommendedName>
</protein>
<keyword evidence="6 9" id="KW-1133">Transmembrane helix</keyword>
<evidence type="ECO:0000313" key="12">
    <source>
        <dbReference type="Proteomes" id="UP000637578"/>
    </source>
</evidence>
<dbReference type="PANTHER" id="PTHR42982:SF8">
    <property type="entry name" value="SEC-INDEPENDENT PROTEIN TRANSLOCASE PROTEIN TATA"/>
    <property type="match status" value="1"/>
</dbReference>
<dbReference type="PANTHER" id="PTHR42982">
    <property type="entry name" value="SEC-INDEPENDENT PROTEIN TRANSLOCASE PROTEIN TATA"/>
    <property type="match status" value="1"/>
</dbReference>
<comment type="subcellular location">
    <subcellularLocation>
        <location evidence="1 9">Cell membrane</location>
        <topology evidence="1 9">Single-pass membrane protein</topology>
    </subcellularLocation>
</comment>
<keyword evidence="12" id="KW-1185">Reference proteome</keyword>
<dbReference type="GO" id="GO:0043953">
    <property type="term" value="P:protein transport by the Tat complex"/>
    <property type="evidence" value="ECO:0007669"/>
    <property type="project" value="UniProtKB-UniRule"/>
</dbReference>
<gene>
    <name evidence="9" type="primary">tatA</name>
    <name evidence="11" type="ORF">GCM10012275_08200</name>
</gene>
<dbReference type="NCBIfam" id="NF001854">
    <property type="entry name" value="PRK00575.1"/>
    <property type="match status" value="1"/>
</dbReference>
<accession>A0A8J3CAL3</accession>
<dbReference type="Gene3D" id="1.20.5.3310">
    <property type="match status" value="1"/>
</dbReference>
<evidence type="ECO:0000256" key="3">
    <source>
        <dbReference type="ARBA" id="ARBA00022475"/>
    </source>
</evidence>
<keyword evidence="5 9" id="KW-0653">Protein transport</keyword>
<evidence type="ECO:0000256" key="9">
    <source>
        <dbReference type="HAMAP-Rule" id="MF_00236"/>
    </source>
</evidence>
<evidence type="ECO:0000256" key="7">
    <source>
        <dbReference type="ARBA" id="ARBA00023010"/>
    </source>
</evidence>
<keyword evidence="3 9" id="KW-1003">Cell membrane</keyword>
<evidence type="ECO:0000256" key="4">
    <source>
        <dbReference type="ARBA" id="ARBA00022692"/>
    </source>
</evidence>
<keyword evidence="7 9" id="KW-0811">Translocation</keyword>
<dbReference type="InterPro" id="IPR006312">
    <property type="entry name" value="TatA/E"/>
</dbReference>
<comment type="caution">
    <text evidence="11">The sequence shown here is derived from an EMBL/GenBank/DDBJ whole genome shotgun (WGS) entry which is preliminary data.</text>
</comment>
<dbReference type="InterPro" id="IPR003369">
    <property type="entry name" value="TatA/B/E"/>
</dbReference>
<feature type="transmembrane region" description="Helical" evidence="9">
    <location>
        <begin position="6"/>
        <end position="24"/>
    </location>
</feature>
<comment type="function">
    <text evidence="9">Part of the twin-arginine translocation (Tat) system that transports large folded proteins containing a characteristic twin-arginine motif in their signal peptide across membranes. TatA could form the protein-conducting channel of the Tat system.</text>
</comment>
<dbReference type="GO" id="GO:0008320">
    <property type="term" value="F:protein transmembrane transporter activity"/>
    <property type="evidence" value="ECO:0007669"/>
    <property type="project" value="UniProtKB-UniRule"/>
</dbReference>
<evidence type="ECO:0000313" key="11">
    <source>
        <dbReference type="EMBL" id="GGM39691.1"/>
    </source>
</evidence>
<evidence type="ECO:0000256" key="10">
    <source>
        <dbReference type="SAM" id="MobiDB-lite"/>
    </source>
</evidence>
<dbReference type="AlphaFoldDB" id="A0A8J3CAL3"/>
<organism evidence="11 12">
    <name type="scientific">Longimycelium tulufanense</name>
    <dbReference type="NCBI Taxonomy" id="907463"/>
    <lineage>
        <taxon>Bacteria</taxon>
        <taxon>Bacillati</taxon>
        <taxon>Actinomycetota</taxon>
        <taxon>Actinomycetes</taxon>
        <taxon>Pseudonocardiales</taxon>
        <taxon>Pseudonocardiaceae</taxon>
        <taxon>Longimycelium</taxon>
    </lineage>
</organism>
<comment type="subunit">
    <text evidence="9">The Tat system comprises two distinct complexes: a TatABC complex, containing multiple copies of TatA, TatB and TatC subunits, and a separate TatA complex, containing only TatA subunits. Substrates initially bind to the TatABC complex, which probably triggers association of the separate TatA complex to form the active translocon.</text>
</comment>
<dbReference type="HAMAP" id="MF_00236">
    <property type="entry name" value="TatA_E"/>
    <property type="match status" value="1"/>
</dbReference>
<keyword evidence="2 9" id="KW-0813">Transport</keyword>
<dbReference type="Pfam" id="PF02416">
    <property type="entry name" value="TatA_B_E"/>
    <property type="match status" value="1"/>
</dbReference>
<keyword evidence="8 9" id="KW-0472">Membrane</keyword>
<dbReference type="RefSeq" id="WP_189053950.1">
    <property type="nucleotide sequence ID" value="NZ_BMMK01000002.1"/>
</dbReference>
<feature type="region of interest" description="Disordered" evidence="10">
    <location>
        <begin position="45"/>
        <end position="95"/>
    </location>
</feature>
<reference evidence="11" key="1">
    <citation type="journal article" date="2014" name="Int. J. Syst. Evol. Microbiol.">
        <title>Complete genome sequence of Corynebacterium casei LMG S-19264T (=DSM 44701T), isolated from a smear-ripened cheese.</title>
        <authorList>
            <consortium name="US DOE Joint Genome Institute (JGI-PGF)"/>
            <person name="Walter F."/>
            <person name="Albersmeier A."/>
            <person name="Kalinowski J."/>
            <person name="Ruckert C."/>
        </authorList>
    </citation>
    <scope>NUCLEOTIDE SEQUENCE</scope>
    <source>
        <strain evidence="11">CGMCC 4.5737</strain>
    </source>
</reference>
<dbReference type="GO" id="GO:0033281">
    <property type="term" value="C:TAT protein transport complex"/>
    <property type="evidence" value="ECO:0007669"/>
    <property type="project" value="UniProtKB-UniRule"/>
</dbReference>
<comment type="similarity">
    <text evidence="9">Belongs to the TatA/E family.</text>
</comment>
<dbReference type="NCBIfam" id="TIGR01411">
    <property type="entry name" value="tatAE"/>
    <property type="match status" value="1"/>
</dbReference>